<evidence type="ECO:0000313" key="1">
    <source>
        <dbReference type="EMBL" id="MFC3108613.1"/>
    </source>
</evidence>
<sequence>MNIKAIKLIKTCALFVAVGLGGCGGSGGEPTNVLAANCASGVAAPSSCTAITPATAAIAATLFTTAPSAVTMTSGGSATYTVGGGTAPYTATSGNTSAVTTTLAGTTLTINSIAATSILAGAVPIAIVDSTGKSVTINVTVLGIGAAGTPPSIFPASITTGDCTTNIPFIFSGGTAPFTIFTSDNIAVPVSAAMPLGTKSFFMASVLSQFLSPDTDVDGLKTVTVPRVATVTVLDSQSRAATATITIPLAHLTCPNNPLLQTAPASANAHVTEILAFQITGGIAPYSFTSSAPGIANVVGSSSTSFNAQGIAVGTALLTVTSADGQKANITFTVF</sequence>
<accession>A0ABV7F3C1</accession>
<comment type="caution">
    <text evidence="1">The sequence shown here is derived from an EMBL/GenBank/DDBJ whole genome shotgun (WGS) entry which is preliminary data.</text>
</comment>
<dbReference type="Proteomes" id="UP001595530">
    <property type="component" value="Unassembled WGS sequence"/>
</dbReference>
<name>A0ABV7F3C1_9BURK</name>
<organism evidence="1 2">
    <name type="scientific">Undibacterium arcticum</name>
    <dbReference type="NCBI Taxonomy" id="1762892"/>
    <lineage>
        <taxon>Bacteria</taxon>
        <taxon>Pseudomonadati</taxon>
        <taxon>Pseudomonadota</taxon>
        <taxon>Betaproteobacteria</taxon>
        <taxon>Burkholderiales</taxon>
        <taxon>Oxalobacteraceae</taxon>
        <taxon>Undibacterium</taxon>
    </lineage>
</organism>
<proteinExistence type="predicted"/>
<evidence type="ECO:0000313" key="2">
    <source>
        <dbReference type="Proteomes" id="UP001595530"/>
    </source>
</evidence>
<reference evidence="2" key="1">
    <citation type="journal article" date="2019" name="Int. J. Syst. Evol. Microbiol.">
        <title>The Global Catalogue of Microorganisms (GCM) 10K type strain sequencing project: providing services to taxonomists for standard genome sequencing and annotation.</title>
        <authorList>
            <consortium name="The Broad Institute Genomics Platform"/>
            <consortium name="The Broad Institute Genome Sequencing Center for Infectious Disease"/>
            <person name="Wu L."/>
            <person name="Ma J."/>
        </authorList>
    </citation>
    <scope>NUCLEOTIDE SEQUENCE [LARGE SCALE GENOMIC DNA]</scope>
    <source>
        <strain evidence="2">KCTC 42986</strain>
    </source>
</reference>
<protein>
    <recommendedName>
        <fullName evidence="3">BIG2 domain-containing protein</fullName>
    </recommendedName>
</protein>
<dbReference type="PROSITE" id="PS51257">
    <property type="entry name" value="PROKAR_LIPOPROTEIN"/>
    <property type="match status" value="1"/>
</dbReference>
<evidence type="ECO:0008006" key="3">
    <source>
        <dbReference type="Google" id="ProtNLM"/>
    </source>
</evidence>
<gene>
    <name evidence="1" type="ORF">ACFOFO_11665</name>
</gene>
<dbReference type="EMBL" id="JBHRTP010000032">
    <property type="protein sequence ID" value="MFC3108613.1"/>
    <property type="molecule type" value="Genomic_DNA"/>
</dbReference>
<dbReference type="Gene3D" id="2.60.40.1080">
    <property type="match status" value="1"/>
</dbReference>
<keyword evidence="2" id="KW-1185">Reference proteome</keyword>
<dbReference type="RefSeq" id="WP_390322270.1">
    <property type="nucleotide sequence ID" value="NZ_JBHRTP010000032.1"/>
</dbReference>